<dbReference type="InterPro" id="IPR019644">
    <property type="entry name" value="DUF2508"/>
</dbReference>
<sequence length="81" mass="9530">MTSIQQYLSKFSSNAIDHDELLINEEVEKAKNDWIAAGEKFNYAVDKDEIDFAIFSWEAAEKRYEMLLRQAKELQITKLKK</sequence>
<evidence type="ECO:0000313" key="1">
    <source>
        <dbReference type="EMBL" id="NBI30604.1"/>
    </source>
</evidence>
<gene>
    <name evidence="1" type="ORF">ERL59_16765</name>
</gene>
<dbReference type="Pfam" id="PF10704">
    <property type="entry name" value="DUF2508"/>
    <property type="match status" value="1"/>
</dbReference>
<dbReference type="Proteomes" id="UP000448943">
    <property type="component" value="Unassembled WGS sequence"/>
</dbReference>
<dbReference type="RefSeq" id="WP_160647418.1">
    <property type="nucleotide sequence ID" value="NZ_SIJB01000035.1"/>
</dbReference>
<name>A0A6N9Q7J3_9BACL</name>
<organism evidence="1 2">
    <name type="scientific">Chengkuizengella marina</name>
    <dbReference type="NCBI Taxonomy" id="2507566"/>
    <lineage>
        <taxon>Bacteria</taxon>
        <taxon>Bacillati</taxon>
        <taxon>Bacillota</taxon>
        <taxon>Bacilli</taxon>
        <taxon>Bacillales</taxon>
        <taxon>Paenibacillaceae</taxon>
        <taxon>Chengkuizengella</taxon>
    </lineage>
</organism>
<dbReference type="AlphaFoldDB" id="A0A6N9Q7J3"/>
<evidence type="ECO:0000313" key="2">
    <source>
        <dbReference type="Proteomes" id="UP000448943"/>
    </source>
</evidence>
<proteinExistence type="predicted"/>
<reference evidence="1 2" key="1">
    <citation type="submission" date="2019-01" db="EMBL/GenBank/DDBJ databases">
        <title>Chengkuizengella sp. nov., isolated from deep-sea sediment of East Pacific Ocean.</title>
        <authorList>
            <person name="Yang J."/>
            <person name="Lai Q."/>
            <person name="Shao Z."/>
        </authorList>
    </citation>
    <scope>NUCLEOTIDE SEQUENCE [LARGE SCALE GENOMIC DNA]</scope>
    <source>
        <strain evidence="1 2">YPA3-1-1</strain>
    </source>
</reference>
<keyword evidence="2" id="KW-1185">Reference proteome</keyword>
<dbReference type="OrthoDB" id="2649829at2"/>
<dbReference type="EMBL" id="SIJB01000035">
    <property type="protein sequence ID" value="NBI30604.1"/>
    <property type="molecule type" value="Genomic_DNA"/>
</dbReference>
<accession>A0A6N9Q7J3</accession>
<comment type="caution">
    <text evidence="1">The sequence shown here is derived from an EMBL/GenBank/DDBJ whole genome shotgun (WGS) entry which is preliminary data.</text>
</comment>
<protein>
    <submittedName>
        <fullName evidence="1">DUF2508 family protein</fullName>
    </submittedName>
</protein>